<gene>
    <name evidence="10" type="ORF">GIV68_05820</name>
</gene>
<dbReference type="Pfam" id="PF25917">
    <property type="entry name" value="BSH_RND"/>
    <property type="match status" value="1"/>
</dbReference>
<dbReference type="SUPFAM" id="SSF111369">
    <property type="entry name" value="HlyD-like secretion proteins"/>
    <property type="match status" value="1"/>
</dbReference>
<evidence type="ECO:0000256" key="3">
    <source>
        <dbReference type="ARBA" id="ARBA00022448"/>
    </source>
</evidence>
<evidence type="ECO:0000256" key="5">
    <source>
        <dbReference type="SAM" id="MobiDB-lite"/>
    </source>
</evidence>
<dbReference type="Gene3D" id="2.40.30.170">
    <property type="match status" value="1"/>
</dbReference>
<dbReference type="EMBL" id="WKAT01000008">
    <property type="protein sequence ID" value="MCF5544253.1"/>
    <property type="molecule type" value="Genomic_DNA"/>
</dbReference>
<dbReference type="Gene3D" id="2.40.420.20">
    <property type="match status" value="1"/>
</dbReference>
<evidence type="ECO:0000256" key="1">
    <source>
        <dbReference type="ARBA" id="ARBA00004196"/>
    </source>
</evidence>
<evidence type="ECO:0000259" key="7">
    <source>
        <dbReference type="Pfam" id="PF25917"/>
    </source>
</evidence>
<evidence type="ECO:0000313" key="11">
    <source>
        <dbReference type="Proteomes" id="UP000814158"/>
    </source>
</evidence>
<evidence type="ECO:0000256" key="2">
    <source>
        <dbReference type="ARBA" id="ARBA00009477"/>
    </source>
</evidence>
<dbReference type="Pfam" id="PF25967">
    <property type="entry name" value="RND-MFP_C"/>
    <property type="match status" value="1"/>
</dbReference>
<dbReference type="Proteomes" id="UP000814158">
    <property type="component" value="Unassembled WGS sequence"/>
</dbReference>
<dbReference type="InterPro" id="IPR058627">
    <property type="entry name" value="MdtA-like_C"/>
</dbReference>
<feature type="compositionally biased region" description="Low complexity" evidence="5">
    <location>
        <begin position="365"/>
        <end position="383"/>
    </location>
</feature>
<evidence type="ECO:0000259" key="9">
    <source>
        <dbReference type="Pfam" id="PF25967"/>
    </source>
</evidence>
<dbReference type="NCBIfam" id="TIGR01730">
    <property type="entry name" value="RND_mfp"/>
    <property type="match status" value="1"/>
</dbReference>
<keyword evidence="4" id="KW-0175">Coiled coil</keyword>
<protein>
    <submittedName>
        <fullName evidence="10">Efflux RND transporter periplasmic adaptor subunit</fullName>
    </submittedName>
</protein>
<reference evidence="10 11" key="1">
    <citation type="submission" date="2019-11" db="EMBL/GenBank/DDBJ databases">
        <title>Epiphytic Pseudomonas syringae from cherry orchards.</title>
        <authorList>
            <person name="Hulin M.T."/>
        </authorList>
    </citation>
    <scope>NUCLEOTIDE SEQUENCE [LARGE SCALE GENOMIC DNA]</scope>
    <source>
        <strain evidence="10 11">PA-3-2A</strain>
    </source>
</reference>
<dbReference type="RefSeq" id="WP_105162208.1">
    <property type="nucleotide sequence ID" value="NZ_WKAT01000008.1"/>
</dbReference>
<feature type="transmembrane region" description="Helical" evidence="6">
    <location>
        <begin position="12"/>
        <end position="29"/>
    </location>
</feature>
<sequence>MSTDVISRAKPIVVSVVALVMVLGMLYAWRTTRAGGAEHYAMPPMPVSTIRAEPRGVAEELQAVGNLQAVREVLLAPDTSGRVTAIHFDAGQSVKEGTVLVQLYDAPEQADRAAAAAKADFAQAQLRRSQELAPTGAEPRELLEQRKAQAAQDVAAVRQLDARIQQKAIRAPFSGQLGIRRINPGQYLNAGDVIATLTQLDPLYVNFTLPQQDLPKLTPGALVHVTVDAAPGQVFNAKISTIEPRIDGETRNVAVQALLSNADRLLKSGMYATARLALPATTDAIVLPLTAIQTSASGDSVVLVRDVDSQGIGKAVAVPVVTGRRLGEEVLVTQGVKPGDIVVMAGQNRLPPGATVKINTPAPAPAAAAPPATPAVASAASAR</sequence>
<feature type="region of interest" description="Disordered" evidence="5">
    <location>
        <begin position="361"/>
        <end position="383"/>
    </location>
</feature>
<organism evidence="10 11">
    <name type="scientific">Pseudomonas salomonii</name>
    <dbReference type="NCBI Taxonomy" id="191391"/>
    <lineage>
        <taxon>Bacteria</taxon>
        <taxon>Pseudomonadati</taxon>
        <taxon>Pseudomonadota</taxon>
        <taxon>Gammaproteobacteria</taxon>
        <taxon>Pseudomonadales</taxon>
        <taxon>Pseudomonadaceae</taxon>
        <taxon>Pseudomonas</taxon>
    </lineage>
</organism>
<keyword evidence="3" id="KW-0813">Transport</keyword>
<dbReference type="PANTHER" id="PTHR30469">
    <property type="entry name" value="MULTIDRUG RESISTANCE PROTEIN MDTA"/>
    <property type="match status" value="1"/>
</dbReference>
<keyword evidence="11" id="KW-1185">Reference proteome</keyword>
<dbReference type="Pfam" id="PF25954">
    <property type="entry name" value="Beta-barrel_RND_2"/>
    <property type="match status" value="1"/>
</dbReference>
<accession>A0ABS9GEM6</accession>
<keyword evidence="6" id="KW-0812">Transmembrane</keyword>
<proteinExistence type="inferred from homology"/>
<dbReference type="InterPro" id="IPR058792">
    <property type="entry name" value="Beta-barrel_RND_2"/>
</dbReference>
<dbReference type="InterPro" id="IPR006143">
    <property type="entry name" value="RND_pump_MFP"/>
</dbReference>
<evidence type="ECO:0000256" key="6">
    <source>
        <dbReference type="SAM" id="Phobius"/>
    </source>
</evidence>
<dbReference type="InterPro" id="IPR058625">
    <property type="entry name" value="MdtA-like_BSH"/>
</dbReference>
<dbReference type="Gene3D" id="1.10.287.470">
    <property type="entry name" value="Helix hairpin bin"/>
    <property type="match status" value="1"/>
</dbReference>
<feature type="domain" description="Multidrug resistance protein MdtA-like C-terminal permuted SH3" evidence="9">
    <location>
        <begin position="283"/>
        <end position="347"/>
    </location>
</feature>
<keyword evidence="6" id="KW-1133">Transmembrane helix</keyword>
<evidence type="ECO:0000256" key="4">
    <source>
        <dbReference type="ARBA" id="ARBA00023054"/>
    </source>
</evidence>
<dbReference type="Gene3D" id="2.40.50.100">
    <property type="match status" value="1"/>
</dbReference>
<keyword evidence="6" id="KW-0472">Membrane</keyword>
<evidence type="ECO:0000259" key="8">
    <source>
        <dbReference type="Pfam" id="PF25954"/>
    </source>
</evidence>
<feature type="domain" description="CusB-like beta-barrel" evidence="8">
    <location>
        <begin position="204"/>
        <end position="277"/>
    </location>
</feature>
<comment type="subcellular location">
    <subcellularLocation>
        <location evidence="1">Cell envelope</location>
    </subcellularLocation>
</comment>
<feature type="domain" description="Multidrug resistance protein MdtA-like barrel-sandwich hybrid" evidence="7">
    <location>
        <begin position="73"/>
        <end position="196"/>
    </location>
</feature>
<dbReference type="PANTHER" id="PTHR30469:SF29">
    <property type="entry name" value="BLR2860 PROTEIN"/>
    <property type="match status" value="1"/>
</dbReference>
<comment type="similarity">
    <text evidence="2">Belongs to the membrane fusion protein (MFP) (TC 8.A.1) family.</text>
</comment>
<name>A0ABS9GEM6_9PSED</name>
<comment type="caution">
    <text evidence="10">The sequence shown here is derived from an EMBL/GenBank/DDBJ whole genome shotgun (WGS) entry which is preliminary data.</text>
</comment>
<evidence type="ECO:0000313" key="10">
    <source>
        <dbReference type="EMBL" id="MCF5544253.1"/>
    </source>
</evidence>